<dbReference type="eggNOG" id="COG1652">
    <property type="taxonomic scope" value="Bacteria"/>
</dbReference>
<dbReference type="STRING" id="1246995.AFR_22705"/>
<name>U5W4G0_9ACTN</name>
<sequence>MVTPMVLRSLLAALALALAAATPVSPATPVAPVAFHRTEQGRTEQGRTEQRWAEQRWAEQRRAEPGDVKWYRVRPSFDGEEEYLYEIAERFLGDGDRHDEIFQLNKGRVQADGESLTVPDEIESGWVLQLPDDATGPGVEVGPLPTAPPSVSAAPLASPPAVGAAPEAAADEDSGLLLPLLGGGILVLAGGALLAFLLVRRRRVPPPTPPAFIPRQRTGPPPLRPLDPAAAWTVDRALRVLVTSAEAAGRPVPPVLGVTIDDSWVSLRLSAPDEQPFAPWEARSQGRVWIAPLRGLQALPADPATGTPCPRLVTLGTAAGTRELLDLGRAPGPIAVRGDTTAARALLAAWAVELTNSPWSAGVRVVAGGLRPEIEDEPRVVSAETPAAALAEILGPAPDPVAEPDDTEPGTAEPDTAEPGLADGWLGVLILSALPDRLPELPDGWTVVVLGRARQDGWQITVGPDGTVDTGRLGISIHAAP</sequence>
<keyword evidence="2" id="KW-0472">Membrane</keyword>
<gene>
    <name evidence="4" type="ORF">AFR_22705</name>
</gene>
<keyword evidence="3" id="KW-0732">Signal</keyword>
<feature type="region of interest" description="Disordered" evidence="1">
    <location>
        <begin position="396"/>
        <end position="420"/>
    </location>
</feature>
<dbReference type="PATRIC" id="fig|1246995.3.peg.4602"/>
<dbReference type="AlphaFoldDB" id="U5W4G0"/>
<proteinExistence type="predicted"/>
<feature type="region of interest" description="Disordered" evidence="1">
    <location>
        <begin position="134"/>
        <end position="155"/>
    </location>
</feature>
<evidence type="ECO:0000256" key="2">
    <source>
        <dbReference type="SAM" id="Phobius"/>
    </source>
</evidence>
<feature type="transmembrane region" description="Helical" evidence="2">
    <location>
        <begin position="176"/>
        <end position="199"/>
    </location>
</feature>
<protein>
    <submittedName>
        <fullName evidence="4">Uncharacterized protein</fullName>
    </submittedName>
</protein>
<dbReference type="EMBL" id="CP006272">
    <property type="protein sequence ID" value="AGZ42811.1"/>
    <property type="molecule type" value="Genomic_DNA"/>
</dbReference>
<evidence type="ECO:0000256" key="3">
    <source>
        <dbReference type="SAM" id="SignalP"/>
    </source>
</evidence>
<evidence type="ECO:0000256" key="1">
    <source>
        <dbReference type="SAM" id="MobiDB-lite"/>
    </source>
</evidence>
<dbReference type="KEGG" id="afs:AFR_22705"/>
<accession>U5W4G0</accession>
<feature type="signal peptide" evidence="3">
    <location>
        <begin position="1"/>
        <end position="27"/>
    </location>
</feature>
<evidence type="ECO:0000313" key="5">
    <source>
        <dbReference type="Proteomes" id="UP000017746"/>
    </source>
</evidence>
<keyword evidence="2" id="KW-1133">Transmembrane helix</keyword>
<keyword evidence="5" id="KW-1185">Reference proteome</keyword>
<feature type="region of interest" description="Disordered" evidence="1">
    <location>
        <begin position="38"/>
        <end position="58"/>
    </location>
</feature>
<dbReference type="HOGENOM" id="CLU_564890_0_0_11"/>
<dbReference type="Proteomes" id="UP000017746">
    <property type="component" value="Chromosome"/>
</dbReference>
<organism evidence="4 5">
    <name type="scientific">Actinoplanes friuliensis DSM 7358</name>
    <dbReference type="NCBI Taxonomy" id="1246995"/>
    <lineage>
        <taxon>Bacteria</taxon>
        <taxon>Bacillati</taxon>
        <taxon>Actinomycetota</taxon>
        <taxon>Actinomycetes</taxon>
        <taxon>Micromonosporales</taxon>
        <taxon>Micromonosporaceae</taxon>
        <taxon>Actinoplanes</taxon>
    </lineage>
</organism>
<reference evidence="4 5" key="1">
    <citation type="journal article" date="2014" name="J. Biotechnol.">
        <title>Complete genome sequence of the actinobacterium Actinoplanes friuliensis HAG 010964, producer of the lipopeptide antibiotic friulimycin.</title>
        <authorList>
            <person name="Ruckert C."/>
            <person name="Szczepanowski R."/>
            <person name="Albersmeier A."/>
            <person name="Goesmann A."/>
            <person name="Fischer N."/>
            <person name="Steinkamper A."/>
            <person name="Puhler A."/>
            <person name="Biener R."/>
            <person name="Schwartz D."/>
            <person name="Kalinowski J."/>
        </authorList>
    </citation>
    <scope>NUCLEOTIDE SEQUENCE [LARGE SCALE GENOMIC DNA]</scope>
    <source>
        <strain evidence="4 5">DSM 7358</strain>
    </source>
</reference>
<feature type="chain" id="PRO_5038747663" evidence="3">
    <location>
        <begin position="28"/>
        <end position="481"/>
    </location>
</feature>
<keyword evidence="2" id="KW-0812">Transmembrane</keyword>
<evidence type="ECO:0000313" key="4">
    <source>
        <dbReference type="EMBL" id="AGZ42811.1"/>
    </source>
</evidence>